<reference evidence="1 2" key="1">
    <citation type="submission" date="2016-06" db="EMBL/GenBank/DDBJ databases">
        <authorList>
            <person name="Kjaerup R.B."/>
            <person name="Dalgaard T.S."/>
            <person name="Juul-Madsen H.R."/>
        </authorList>
    </citation>
    <scope>NUCLEOTIDE SEQUENCE [LARGE SCALE GENOMIC DNA]</scope>
    <source>
        <strain evidence="1 2">DSM 43913</strain>
    </source>
</reference>
<name>A0A1C5G4D3_MICEH</name>
<organism evidence="1 2">
    <name type="scientific">Micromonospora echinofusca</name>
    <dbReference type="NCBI Taxonomy" id="47858"/>
    <lineage>
        <taxon>Bacteria</taxon>
        <taxon>Bacillati</taxon>
        <taxon>Actinomycetota</taxon>
        <taxon>Actinomycetes</taxon>
        <taxon>Micromonosporales</taxon>
        <taxon>Micromonosporaceae</taxon>
        <taxon>Micromonospora</taxon>
    </lineage>
</organism>
<keyword evidence="2" id="KW-1185">Reference proteome</keyword>
<sequence length="94" mass="10192">MIAGQPGRPLTVVGRYGGFAGPFQGIGGPAGMRPYGARRPARHQPAQPFPDHRLLVFWHDAKLGPRARGARPAGGRLWMTAPLVDNRLIMHAMC</sequence>
<proteinExistence type="predicted"/>
<protein>
    <submittedName>
        <fullName evidence="1">Uncharacterized protein</fullName>
    </submittedName>
</protein>
<dbReference type="EMBL" id="LT607733">
    <property type="protein sequence ID" value="SCG14729.1"/>
    <property type="molecule type" value="Genomic_DNA"/>
</dbReference>
<gene>
    <name evidence="1" type="ORF">GA0070610_0944</name>
</gene>
<evidence type="ECO:0000313" key="1">
    <source>
        <dbReference type="EMBL" id="SCG14729.1"/>
    </source>
</evidence>
<accession>A0A1C5G4D3</accession>
<dbReference type="Proteomes" id="UP000198251">
    <property type="component" value="Chromosome I"/>
</dbReference>
<dbReference type="AlphaFoldDB" id="A0A1C5G4D3"/>
<evidence type="ECO:0000313" key="2">
    <source>
        <dbReference type="Proteomes" id="UP000198251"/>
    </source>
</evidence>